<proteinExistence type="predicted"/>
<sequence>MIRRELPLLLLPVTEMLKNLSVGQRIPLQEITSSNATIKFPFFCKAFTNGVPKANLGFN</sequence>
<dbReference type="EMBL" id="PKKO01000003">
    <property type="protein sequence ID" value="PKY72337.1"/>
    <property type="molecule type" value="Genomic_DNA"/>
</dbReference>
<dbReference type="STRING" id="33007.HMPREF3198_00270"/>
<evidence type="ECO:0000313" key="1">
    <source>
        <dbReference type="EMBL" id="PKY72337.1"/>
    </source>
</evidence>
<dbReference type="AlphaFoldDB" id="A0A2I1IMI9"/>
<gene>
    <name evidence="1" type="ORF">CYJ19_05680</name>
</gene>
<protein>
    <submittedName>
        <fullName evidence="1">Uncharacterized protein</fullName>
    </submittedName>
</protein>
<name>A0A2I1IMI9_9ACTO</name>
<comment type="caution">
    <text evidence="1">The sequence shown here is derived from an EMBL/GenBank/DDBJ whole genome shotgun (WGS) entry which is preliminary data.</text>
</comment>
<dbReference type="Proteomes" id="UP000235122">
    <property type="component" value="Unassembled WGS sequence"/>
</dbReference>
<organism evidence="1 2">
    <name type="scientific">Winkia neuii</name>
    <dbReference type="NCBI Taxonomy" id="33007"/>
    <lineage>
        <taxon>Bacteria</taxon>
        <taxon>Bacillati</taxon>
        <taxon>Actinomycetota</taxon>
        <taxon>Actinomycetes</taxon>
        <taxon>Actinomycetales</taxon>
        <taxon>Actinomycetaceae</taxon>
        <taxon>Winkia</taxon>
    </lineage>
</organism>
<reference evidence="1 2" key="1">
    <citation type="submission" date="2017-12" db="EMBL/GenBank/DDBJ databases">
        <title>Phylogenetic diversity of female urinary microbiome.</title>
        <authorList>
            <person name="Thomas-White K."/>
            <person name="Wolfe A.J."/>
        </authorList>
    </citation>
    <scope>NUCLEOTIDE SEQUENCE [LARGE SCALE GENOMIC DNA]</scope>
    <source>
        <strain evidence="1 2">UMB0402</strain>
    </source>
</reference>
<accession>A0A2I1IMI9</accession>
<evidence type="ECO:0000313" key="2">
    <source>
        <dbReference type="Proteomes" id="UP000235122"/>
    </source>
</evidence>
<keyword evidence="2" id="KW-1185">Reference proteome</keyword>